<sequence>MIVKILSSKGDSFHAVRYTTSKVQKGQGELLLMENFPKGFSKSSSAGKVRAYYKELGDRNARCKKKQFHMVLSSRYQSEKSSRCLEGARSVMQGLGYKDQPVIYVEHRDTENTHLHVVSVRVNVHTGKVISDFWDGIRAYKELSLFKNQDHTKKIKDLLSYKIQNLEHLKILLFRGGYKIFPCKKDEGIYKVFRGVVLHSFNPNDLGISKSPSKESATRVLSIAKKKAIEYSPLLFTVNSDRKEPVVREGVSRAFTKELQSELQSHLKRNLGIDIILERAGTNADRLLGGLVIDHDSKEVYPLDQVVGLQNQFNLTKEEISKREFLRLQNYEISSIAQRDLLLSALKNPSIKPFMVFNSKEKKRPETMDLIAQDALSSTEGCFIKGAKIVLDLEGSEFHFLHQRLHFLGELKSLIGNDRYQEFEKSPKAMQLRTLHESRKMLPVQQPKAQERTAYSPDVSNTESKRQHQLIKR</sequence>
<evidence type="ECO:0000259" key="2">
    <source>
        <dbReference type="Pfam" id="PF03432"/>
    </source>
</evidence>
<dbReference type="Pfam" id="PF03432">
    <property type="entry name" value="Relaxase"/>
    <property type="match status" value="1"/>
</dbReference>
<protein>
    <submittedName>
        <fullName evidence="3">Relaxase/mobilization nuclease domain-containing protein</fullName>
    </submittedName>
</protein>
<name>A0A930YV58_9FLAO</name>
<evidence type="ECO:0000256" key="1">
    <source>
        <dbReference type="SAM" id="MobiDB-lite"/>
    </source>
</evidence>
<dbReference type="AlphaFoldDB" id="A0A930YV58"/>
<accession>A0A930YV58</accession>
<proteinExistence type="predicted"/>
<reference evidence="3" key="1">
    <citation type="submission" date="2020-11" db="EMBL/GenBank/DDBJ databases">
        <title>Genome seq and assembly of Planobacterium sp.</title>
        <authorList>
            <person name="Chhetri G."/>
        </authorList>
    </citation>
    <scope>NUCLEOTIDE SEQUENCE</scope>
    <source>
        <strain evidence="3">GCR5</strain>
    </source>
</reference>
<dbReference type="Proteomes" id="UP000694480">
    <property type="component" value="Unassembled WGS sequence"/>
</dbReference>
<dbReference type="InterPro" id="IPR005094">
    <property type="entry name" value="Endonuclease_MobA/VirD2"/>
</dbReference>
<feature type="region of interest" description="Disordered" evidence="1">
    <location>
        <begin position="438"/>
        <end position="473"/>
    </location>
</feature>
<gene>
    <name evidence="3" type="ORF">IC612_03915</name>
</gene>
<organism evidence="3 4">
    <name type="scientific">Planobacterium oryzisoli</name>
    <dbReference type="NCBI Taxonomy" id="2771435"/>
    <lineage>
        <taxon>Bacteria</taxon>
        <taxon>Pseudomonadati</taxon>
        <taxon>Bacteroidota</taxon>
        <taxon>Flavobacteriia</taxon>
        <taxon>Flavobacteriales</taxon>
        <taxon>Weeksellaceae</taxon>
        <taxon>Chryseobacterium group</taxon>
        <taxon>Chryseobacterium</taxon>
    </lineage>
</organism>
<evidence type="ECO:0000313" key="3">
    <source>
        <dbReference type="EMBL" id="MBF5026942.1"/>
    </source>
</evidence>
<keyword evidence="4" id="KW-1185">Reference proteome</keyword>
<dbReference type="RefSeq" id="WP_194738874.1">
    <property type="nucleotide sequence ID" value="NZ_JADKYY010000004.1"/>
</dbReference>
<feature type="domain" description="MobA/VirD2-like nuclease" evidence="2">
    <location>
        <begin position="52"/>
        <end position="140"/>
    </location>
</feature>
<evidence type="ECO:0000313" key="4">
    <source>
        <dbReference type="Proteomes" id="UP000694480"/>
    </source>
</evidence>
<comment type="caution">
    <text evidence="3">The sequence shown here is derived from an EMBL/GenBank/DDBJ whole genome shotgun (WGS) entry which is preliminary data.</text>
</comment>
<dbReference type="EMBL" id="JADKYY010000004">
    <property type="protein sequence ID" value="MBF5026942.1"/>
    <property type="molecule type" value="Genomic_DNA"/>
</dbReference>